<dbReference type="OrthoDB" id="979693at2"/>
<name>A0A4Y8S6Q9_9SPHI</name>
<comment type="caution">
    <text evidence="2">The sequence shown here is derived from an EMBL/GenBank/DDBJ whole genome shotgun (WGS) entry which is preliminary data.</text>
</comment>
<organism evidence="2 3">
    <name type="scientific">Mucilaginibacter psychrotolerans</name>
    <dbReference type="NCBI Taxonomy" id="1524096"/>
    <lineage>
        <taxon>Bacteria</taxon>
        <taxon>Pseudomonadati</taxon>
        <taxon>Bacteroidota</taxon>
        <taxon>Sphingobacteriia</taxon>
        <taxon>Sphingobacteriales</taxon>
        <taxon>Sphingobacteriaceae</taxon>
        <taxon>Mucilaginibacter</taxon>
    </lineage>
</organism>
<evidence type="ECO:0000313" key="2">
    <source>
        <dbReference type="EMBL" id="TFF34311.1"/>
    </source>
</evidence>
<feature type="transmembrane region" description="Helical" evidence="1">
    <location>
        <begin position="94"/>
        <end position="111"/>
    </location>
</feature>
<keyword evidence="1" id="KW-0812">Transmembrane</keyword>
<keyword evidence="1" id="KW-0472">Membrane</keyword>
<proteinExistence type="predicted"/>
<feature type="transmembrane region" description="Helical" evidence="1">
    <location>
        <begin position="38"/>
        <end position="60"/>
    </location>
</feature>
<dbReference type="AlphaFoldDB" id="A0A4Y8S6Q9"/>
<keyword evidence="1" id="KW-1133">Transmembrane helix</keyword>
<sequence>MPIILNYRSSGAKYLSSLLFTTGIVVAGLVIPKNEQVLLHYIKLFIVPVIEVVGVTFLIVKVRQASKAYKNNALRHGDFYDELKKATFTIIPNRIAYIVSSEIGILYYLFFHRGKIKYDHQRFSYHKDTGTVALFSVLVFMVLMETAAIHLLLAKWNNKAAWIISGLSVYAALQLMGVARALFRRPIEIRDNVLILRYGVLAQTEIPLTEIESIKQVASVTEKSPGFGCLSPLNSLDSYNMLLELRTPASISFIYGRVKTYSTLAFHVDDKILFKETINSNILRAV</sequence>
<gene>
    <name evidence="2" type="ORF">E2R66_22515</name>
</gene>
<feature type="transmembrane region" description="Helical" evidence="1">
    <location>
        <begin position="12"/>
        <end position="31"/>
    </location>
</feature>
<feature type="transmembrane region" description="Helical" evidence="1">
    <location>
        <begin position="160"/>
        <end position="183"/>
    </location>
</feature>
<dbReference type="Proteomes" id="UP000297540">
    <property type="component" value="Unassembled WGS sequence"/>
</dbReference>
<protein>
    <submittedName>
        <fullName evidence="2">Uncharacterized protein</fullName>
    </submittedName>
</protein>
<dbReference type="RefSeq" id="WP_133235042.1">
    <property type="nucleotide sequence ID" value="NZ_SOZE01000032.1"/>
</dbReference>
<keyword evidence="3" id="KW-1185">Reference proteome</keyword>
<evidence type="ECO:0000313" key="3">
    <source>
        <dbReference type="Proteomes" id="UP000297540"/>
    </source>
</evidence>
<dbReference type="EMBL" id="SOZE01000032">
    <property type="protein sequence ID" value="TFF34311.1"/>
    <property type="molecule type" value="Genomic_DNA"/>
</dbReference>
<evidence type="ECO:0000256" key="1">
    <source>
        <dbReference type="SAM" id="Phobius"/>
    </source>
</evidence>
<reference evidence="2 3" key="1">
    <citation type="journal article" date="2017" name="Int. J. Syst. Evol. Microbiol.">
        <title>Mucilaginibacterpsychrotolerans sp. nov., isolated from peatlands.</title>
        <authorList>
            <person name="Deng Y."/>
            <person name="Shen L."/>
            <person name="Xu B."/>
            <person name="Liu Y."/>
            <person name="Gu Z."/>
            <person name="Liu H."/>
            <person name="Zhou Y."/>
        </authorList>
    </citation>
    <scope>NUCLEOTIDE SEQUENCE [LARGE SCALE GENOMIC DNA]</scope>
    <source>
        <strain evidence="2 3">NH7-4</strain>
    </source>
</reference>
<feature type="transmembrane region" description="Helical" evidence="1">
    <location>
        <begin position="132"/>
        <end position="154"/>
    </location>
</feature>
<accession>A0A4Y8S6Q9</accession>